<comment type="caution">
    <text evidence="5">The sequence shown here is derived from an EMBL/GenBank/DDBJ whole genome shotgun (WGS) entry which is preliminary data.</text>
</comment>
<dbReference type="GO" id="GO:0004553">
    <property type="term" value="F:hydrolase activity, hydrolyzing O-glycosyl compounds"/>
    <property type="evidence" value="ECO:0007669"/>
    <property type="project" value="InterPro"/>
</dbReference>
<sequence>MSGARLPVLKEGETDSTQLPVKILIGHTKIAEKNKIVIPAGFKEVVGDPKVFEEEGFIIKTRNNQIFIGGNSDGPYRGTIYAGYEFLERLGCRWYFPGEWGEVIPEKKTITFPETDLVSKPDFALRENNLGGWFPSTAEERKIFSDWENKIKYTQGSFYPPVGDGFLAYLVPPNEFYPKEPELFQMNQQGSREPMIWSNGKYYENVTMLSLGNPRTLEVAVQNLKEAFAGKKSTTSRIVSRNGFGISPPDGAVFDYDPKYKDLNQNFNYPNYIHHPMNSEEFFGFAAKLAKEFPDKWVSTMAYAGREMPPQGVEIPQNIAVMYAPISSCVLHPGNDPACWRRTETISIMKQWCKLTPHVYLYDYNPGFLLGSFVPERDVANFAINAKLYKEMKIKGFQSEGRKTFMITWISYYIRGKLMWDANADVEALKKDFYNTFFGPEAGPLVQQWWDECEKALGSATVHCHEDWLVNHIYTVDFTKKIHQYVEKAEKCVMTPKQRERFNAFVLIADHLEAIAARDEAEKKLDYKEAIKQAQRAEDDVAKLYSIYSFFIGPKKHPDFNNGWMERYIELSKKVYGEEGTMIAQIPLESKFQRDLYNEGVIGQWYLPSFDDKKWGTKNTFYTWDQQDKPEDAKGHDYDGYGWYRFTVRVPANMVNKPLKLHLGGVINEGWVWINGNYVGHREWKLWWAGRQALEMDVDVTGKVKAGDNVVAVRVWNNAEIGGLLRRGFLWASTK</sequence>
<dbReference type="InterPro" id="IPR008979">
    <property type="entry name" value="Galactose-bd-like_sf"/>
</dbReference>
<dbReference type="PANTHER" id="PTHR47406">
    <property type="entry name" value="COAGULATION FACTOR 5/8 TYPE, C-TERMINAL"/>
    <property type="match status" value="1"/>
</dbReference>
<proteinExistence type="predicted"/>
<evidence type="ECO:0000259" key="4">
    <source>
        <dbReference type="Pfam" id="PF13364"/>
    </source>
</evidence>
<dbReference type="Gene3D" id="2.60.120.260">
    <property type="entry name" value="Galactose-binding domain-like"/>
    <property type="match status" value="1"/>
</dbReference>
<organism evidence="5">
    <name type="scientific">candidate division TA06 bacterium ADurb.Bin131</name>
    <dbReference type="NCBI Taxonomy" id="1852827"/>
    <lineage>
        <taxon>Bacteria</taxon>
        <taxon>Bacteria division TA06</taxon>
    </lineage>
</organism>
<gene>
    <name evidence="5" type="ORF">BWX89_00613</name>
</gene>
<dbReference type="Pfam" id="PF13364">
    <property type="entry name" value="BetaGal_ABD2"/>
    <property type="match status" value="1"/>
</dbReference>
<dbReference type="Proteomes" id="UP000485562">
    <property type="component" value="Unassembled WGS sequence"/>
</dbReference>
<dbReference type="InterPro" id="IPR029018">
    <property type="entry name" value="Hex-like_dom2"/>
</dbReference>
<dbReference type="SUPFAM" id="SSF49785">
    <property type="entry name" value="Galactose-binding domain-like"/>
    <property type="match status" value="1"/>
</dbReference>
<dbReference type="InterPro" id="IPR025300">
    <property type="entry name" value="BetaGal_jelly_roll_dom"/>
</dbReference>
<evidence type="ECO:0000256" key="3">
    <source>
        <dbReference type="SAM" id="Coils"/>
    </source>
</evidence>
<dbReference type="PANTHER" id="PTHR47406:SF2">
    <property type="entry name" value="ALPHA GLUCURONIDASE N-TERMINAL DOMAIN-CONTAINING PROTEIN"/>
    <property type="match status" value="1"/>
</dbReference>
<dbReference type="Pfam" id="PF16126">
    <property type="entry name" value="DUF4838"/>
    <property type="match status" value="1"/>
</dbReference>
<evidence type="ECO:0000313" key="5">
    <source>
        <dbReference type="EMBL" id="OQB74206.1"/>
    </source>
</evidence>
<dbReference type="Gene3D" id="3.30.379.10">
    <property type="entry name" value="Chitobiase/beta-hexosaminidase domain 2-like"/>
    <property type="match status" value="1"/>
</dbReference>
<dbReference type="AlphaFoldDB" id="A0A1V6CBF8"/>
<keyword evidence="2" id="KW-0326">Glycosidase</keyword>
<evidence type="ECO:0000256" key="1">
    <source>
        <dbReference type="ARBA" id="ARBA00022801"/>
    </source>
</evidence>
<name>A0A1V6CBF8_UNCT6</name>
<evidence type="ECO:0000256" key="2">
    <source>
        <dbReference type="ARBA" id="ARBA00023295"/>
    </source>
</evidence>
<keyword evidence="3" id="KW-0175">Coiled coil</keyword>
<dbReference type="InterPro" id="IPR032287">
    <property type="entry name" value="DUF4838"/>
</dbReference>
<dbReference type="EMBL" id="MWDQ01000048">
    <property type="protein sequence ID" value="OQB74206.1"/>
    <property type="molecule type" value="Genomic_DNA"/>
</dbReference>
<reference evidence="5" key="1">
    <citation type="submission" date="2017-02" db="EMBL/GenBank/DDBJ databases">
        <title>Delving into the versatile metabolic prowess of the omnipresent phylum Bacteroidetes.</title>
        <authorList>
            <person name="Nobu M.K."/>
            <person name="Mei R."/>
            <person name="Narihiro T."/>
            <person name="Kuroda K."/>
            <person name="Liu W.-T."/>
        </authorList>
    </citation>
    <scope>NUCLEOTIDE SEQUENCE</scope>
    <source>
        <strain evidence="5">ADurb.Bin131</strain>
    </source>
</reference>
<dbReference type="GO" id="GO:0005975">
    <property type="term" value="P:carbohydrate metabolic process"/>
    <property type="evidence" value="ECO:0007669"/>
    <property type="project" value="InterPro"/>
</dbReference>
<feature type="domain" description="Beta-galactosidase jelly roll" evidence="4">
    <location>
        <begin position="604"/>
        <end position="718"/>
    </location>
</feature>
<feature type="coiled-coil region" evidence="3">
    <location>
        <begin position="517"/>
        <end position="547"/>
    </location>
</feature>
<protein>
    <submittedName>
        <fullName evidence="5">Glycosyl hydrolases family 2, sugar binding domain</fullName>
    </submittedName>
</protein>
<accession>A0A1V6CBF8</accession>
<dbReference type="SUPFAM" id="SSF55545">
    <property type="entry name" value="beta-N-acetylhexosaminidase-like domain"/>
    <property type="match status" value="1"/>
</dbReference>
<keyword evidence="1 5" id="KW-0378">Hydrolase</keyword>